<gene>
    <name evidence="1" type="ORF">K444DRAFT_615579</name>
</gene>
<reference evidence="1 2" key="1">
    <citation type="submission" date="2016-04" db="EMBL/GenBank/DDBJ databases">
        <title>A degradative enzymes factory behind the ericoid mycorrhizal symbiosis.</title>
        <authorList>
            <consortium name="DOE Joint Genome Institute"/>
            <person name="Martino E."/>
            <person name="Morin E."/>
            <person name="Grelet G."/>
            <person name="Kuo A."/>
            <person name="Kohler A."/>
            <person name="Daghino S."/>
            <person name="Barry K."/>
            <person name="Choi C."/>
            <person name="Cichocki N."/>
            <person name="Clum A."/>
            <person name="Copeland A."/>
            <person name="Hainaut M."/>
            <person name="Haridas S."/>
            <person name="Labutti K."/>
            <person name="Lindquist E."/>
            <person name="Lipzen A."/>
            <person name="Khouja H.-R."/>
            <person name="Murat C."/>
            <person name="Ohm R."/>
            <person name="Olson A."/>
            <person name="Spatafora J."/>
            <person name="Veneault-Fourrey C."/>
            <person name="Henrissat B."/>
            <person name="Grigoriev I."/>
            <person name="Martin F."/>
            <person name="Perotto S."/>
        </authorList>
    </citation>
    <scope>NUCLEOTIDE SEQUENCE [LARGE SCALE GENOMIC DNA]</scope>
    <source>
        <strain evidence="1 2">E</strain>
    </source>
</reference>
<dbReference type="Proteomes" id="UP000235371">
    <property type="component" value="Unassembled WGS sequence"/>
</dbReference>
<dbReference type="RefSeq" id="XP_024734019.1">
    <property type="nucleotide sequence ID" value="XM_024880760.1"/>
</dbReference>
<dbReference type="AlphaFoldDB" id="A0A2J6T271"/>
<dbReference type="InParanoid" id="A0A2J6T271"/>
<evidence type="ECO:0000313" key="2">
    <source>
        <dbReference type="Proteomes" id="UP000235371"/>
    </source>
</evidence>
<sequence length="79" mass="8527">MIVRYGDRTSVVVSILALTGASIGASSASAASWSLSRRLSRCSTYHLECGVRATMDIFFLGSKGTIFKQAVRCLSHLWA</sequence>
<dbReference type="GeneID" id="36588837"/>
<keyword evidence="2" id="KW-1185">Reference proteome</keyword>
<evidence type="ECO:0000313" key="1">
    <source>
        <dbReference type="EMBL" id="PMD57115.1"/>
    </source>
</evidence>
<accession>A0A2J6T271</accession>
<protein>
    <submittedName>
        <fullName evidence="1">Uncharacterized protein</fullName>
    </submittedName>
</protein>
<proteinExistence type="predicted"/>
<dbReference type="EMBL" id="KZ613847">
    <property type="protein sequence ID" value="PMD57115.1"/>
    <property type="molecule type" value="Genomic_DNA"/>
</dbReference>
<name>A0A2J6T271_9HELO</name>
<organism evidence="1 2">
    <name type="scientific">Hyaloscypha bicolor E</name>
    <dbReference type="NCBI Taxonomy" id="1095630"/>
    <lineage>
        <taxon>Eukaryota</taxon>
        <taxon>Fungi</taxon>
        <taxon>Dikarya</taxon>
        <taxon>Ascomycota</taxon>
        <taxon>Pezizomycotina</taxon>
        <taxon>Leotiomycetes</taxon>
        <taxon>Helotiales</taxon>
        <taxon>Hyaloscyphaceae</taxon>
        <taxon>Hyaloscypha</taxon>
        <taxon>Hyaloscypha bicolor</taxon>
    </lineage>
</organism>